<dbReference type="InterPro" id="IPR036683">
    <property type="entry name" value="CO_DH_flav_C_dom_sf"/>
</dbReference>
<dbReference type="SMART" id="SM01092">
    <property type="entry name" value="CO_deh_flav_C"/>
    <property type="match status" value="1"/>
</dbReference>
<dbReference type="Pfam" id="PF20256">
    <property type="entry name" value="MoCoBD_2"/>
    <property type="match status" value="1"/>
</dbReference>
<reference evidence="16" key="1">
    <citation type="submission" date="2022-08" db="UniProtKB">
        <authorList>
            <consortium name="EnsemblMetazoa"/>
        </authorList>
    </citation>
    <scope>IDENTIFICATION</scope>
    <source>
        <strain evidence="16">Israel</strain>
    </source>
</reference>
<comment type="subcellular location">
    <subcellularLocation>
        <location evidence="2">Peroxisome</location>
    </subcellularLocation>
</comment>
<keyword evidence="5 15" id="KW-0500">Molybdenum</keyword>
<dbReference type="PROSITE" id="PS51387">
    <property type="entry name" value="FAD_PCMH"/>
    <property type="match status" value="1"/>
</dbReference>
<dbReference type="PIRSF" id="PIRSF000127">
    <property type="entry name" value="Xanthine_DH"/>
    <property type="match status" value="1"/>
</dbReference>
<dbReference type="InterPro" id="IPR000674">
    <property type="entry name" value="Ald_Oxase/Xan_DH_a/b"/>
</dbReference>
<proteinExistence type="inferred from homology"/>
<keyword evidence="9" id="KW-0408">Iron</keyword>
<dbReference type="SUPFAM" id="SSF56176">
    <property type="entry name" value="FAD-binding/transporter-associated domain-like"/>
    <property type="match status" value="1"/>
</dbReference>
<evidence type="ECO:0000256" key="4">
    <source>
        <dbReference type="ARBA" id="ARBA00011738"/>
    </source>
</evidence>
<keyword evidence="17" id="KW-1185">Reference proteome</keyword>
<comment type="cofactor">
    <cofactor evidence="15">
        <name>Mo-molybdopterin</name>
        <dbReference type="ChEBI" id="CHEBI:71302"/>
    </cofactor>
    <text evidence="15">Binds 1 Mo-molybdopterin (Mo-MPT) cofactor per subunit.</text>
</comment>
<dbReference type="SMART" id="SM01008">
    <property type="entry name" value="Ald_Xan_dh_C"/>
    <property type="match status" value="1"/>
</dbReference>
<keyword evidence="14" id="KW-0285">Flavoprotein</keyword>
<evidence type="ECO:0000256" key="13">
    <source>
        <dbReference type="PIRSR" id="PIRSR000127-1"/>
    </source>
</evidence>
<organism evidence="16 17">
    <name type="scientific">Phlebotomus papatasi</name>
    <name type="common">Sandfly</name>
    <dbReference type="NCBI Taxonomy" id="29031"/>
    <lineage>
        <taxon>Eukaryota</taxon>
        <taxon>Metazoa</taxon>
        <taxon>Ecdysozoa</taxon>
        <taxon>Arthropoda</taxon>
        <taxon>Hexapoda</taxon>
        <taxon>Insecta</taxon>
        <taxon>Pterygota</taxon>
        <taxon>Neoptera</taxon>
        <taxon>Endopterygota</taxon>
        <taxon>Diptera</taxon>
        <taxon>Nematocera</taxon>
        <taxon>Psychodoidea</taxon>
        <taxon>Psychodidae</taxon>
        <taxon>Phlebotomus</taxon>
        <taxon>Phlebotomus</taxon>
    </lineage>
</organism>
<dbReference type="Pfam" id="PF02738">
    <property type="entry name" value="MoCoBD_1"/>
    <property type="match status" value="1"/>
</dbReference>
<comment type="subunit">
    <text evidence="4">Homodimer.</text>
</comment>
<evidence type="ECO:0000256" key="2">
    <source>
        <dbReference type="ARBA" id="ARBA00004275"/>
    </source>
</evidence>
<dbReference type="InterPro" id="IPR016169">
    <property type="entry name" value="FAD-bd_PCMH_sub2"/>
</dbReference>
<dbReference type="InterPro" id="IPR016208">
    <property type="entry name" value="Ald_Oxase/xanthine_DH-like"/>
</dbReference>
<evidence type="ECO:0000256" key="1">
    <source>
        <dbReference type="ARBA" id="ARBA00001974"/>
    </source>
</evidence>
<feature type="binding site" evidence="15">
    <location>
        <position position="597"/>
    </location>
    <ligand>
        <name>Mo-molybdopterin</name>
        <dbReference type="ChEBI" id="CHEBI:71302"/>
    </ligand>
    <ligandPart>
        <name>Mo</name>
        <dbReference type="ChEBI" id="CHEBI:28685"/>
    </ligandPart>
</feature>
<evidence type="ECO:0000256" key="5">
    <source>
        <dbReference type="ARBA" id="ARBA00022505"/>
    </source>
</evidence>
<dbReference type="InterPro" id="IPR016166">
    <property type="entry name" value="FAD-bd_PCMH"/>
</dbReference>
<keyword evidence="10" id="KW-0411">Iron-sulfur</keyword>
<feature type="binding site" evidence="14">
    <location>
        <position position="198"/>
    </location>
    <ligand>
        <name>FAD</name>
        <dbReference type="ChEBI" id="CHEBI:57692"/>
    </ligand>
</feature>
<comment type="similarity">
    <text evidence="3">Belongs to the xanthine dehydrogenase family.</text>
</comment>
<evidence type="ECO:0000256" key="7">
    <source>
        <dbReference type="ARBA" id="ARBA00022723"/>
    </source>
</evidence>
<keyword evidence="14" id="KW-0274">FAD</keyword>
<evidence type="ECO:0000256" key="3">
    <source>
        <dbReference type="ARBA" id="ARBA00006849"/>
    </source>
</evidence>
<dbReference type="InterPro" id="IPR002346">
    <property type="entry name" value="Mopterin_DH_FAD-bd"/>
</dbReference>
<evidence type="ECO:0000256" key="12">
    <source>
        <dbReference type="ARBA" id="ARBA00034078"/>
    </source>
</evidence>
<dbReference type="FunFam" id="3.30.365.10:FF:000001">
    <property type="entry name" value="Xanthine dehydrogenase oxidase"/>
    <property type="match status" value="1"/>
</dbReference>
<dbReference type="InterPro" id="IPR036856">
    <property type="entry name" value="Ald_Oxase/Xan_DH_a/b_sf"/>
</dbReference>
<dbReference type="SUPFAM" id="SSF54665">
    <property type="entry name" value="CO dehydrogenase molybdoprotein N-domain-like"/>
    <property type="match status" value="1"/>
</dbReference>
<evidence type="ECO:0000256" key="15">
    <source>
        <dbReference type="PIRSR" id="PIRSR000127-3"/>
    </source>
</evidence>
<evidence type="ECO:0000256" key="10">
    <source>
        <dbReference type="ARBA" id="ARBA00023014"/>
    </source>
</evidence>
<dbReference type="InterPro" id="IPR037165">
    <property type="entry name" value="AldOxase/xan_DH_Mopterin-bd_sf"/>
</dbReference>
<dbReference type="VEuPathDB" id="VectorBase:PPAI000662"/>
<comment type="cofactor">
    <cofactor evidence="12">
        <name>[2Fe-2S] cluster</name>
        <dbReference type="ChEBI" id="CHEBI:190135"/>
    </cofactor>
</comment>
<dbReference type="GO" id="GO:0005777">
    <property type="term" value="C:peroxisome"/>
    <property type="evidence" value="ECO:0007669"/>
    <property type="project" value="UniProtKB-SubCell"/>
</dbReference>
<dbReference type="InterPro" id="IPR008274">
    <property type="entry name" value="AldOxase/xan_DH_MoCoBD1"/>
</dbReference>
<dbReference type="Gene3D" id="3.30.365.10">
    <property type="entry name" value="Aldehyde oxidase/xanthine dehydrogenase, molybdopterin binding domain"/>
    <property type="match status" value="4"/>
</dbReference>
<feature type="active site" description="Proton acceptor" evidence="13">
    <location>
        <position position="1030"/>
    </location>
</feature>
<evidence type="ECO:0000256" key="14">
    <source>
        <dbReference type="PIRSR" id="PIRSR000127-2"/>
    </source>
</evidence>
<dbReference type="FunFam" id="3.30.465.10:FF:000013">
    <property type="entry name" value="Aldehyde oxidase"/>
    <property type="match status" value="1"/>
</dbReference>
<dbReference type="Pfam" id="PF03450">
    <property type="entry name" value="CO_deh_flav_C"/>
    <property type="match status" value="1"/>
</dbReference>
<dbReference type="PANTHER" id="PTHR11908">
    <property type="entry name" value="XANTHINE DEHYDROGENASE"/>
    <property type="match status" value="1"/>
</dbReference>
<dbReference type="Pfam" id="PF00941">
    <property type="entry name" value="FAD_binding_5"/>
    <property type="match status" value="1"/>
</dbReference>
<dbReference type="Gene3D" id="3.30.390.50">
    <property type="entry name" value="CO dehydrogenase flavoprotein, C-terminal domain"/>
    <property type="match status" value="1"/>
</dbReference>
<sequence length="1085" mass="119563">CRNAIHIKAADNAEWHKVHTLSEVLQLLSNVGSQKYRLVGGNTAHGIYRMPYDIAVFIDVSSVTELRDHSIGNSIILGGNITITEWMAILLEASDRTSGFNYCRLVRDHLNRIATVPVRNIGTIAGNLMIKHNHNEFYSDVFLLLETIGATITISDTTGALQTVSPQDFLTVDMDKKVITLITMPQLAPDRFRLRSYKMTDRAQNAITYMNAGFLLEMTQGSGTVISSRIVYGGVNPTFIHATSIENYINGKNLFDNETIQSVIDLIDSDFAFDDSLPNSSADFRRRLAKGLFYKMVLNLTPSPLVQPRHLSGSSLIARPLSSGQQNYESTPALYPLTQPIMKIEALVQCSGEAEYVNDIYLHDGLWATFVLANDALRTIESIDASQALAVKGVKAFYSAKDIPGVNSFVSQKGPLLPSYLEPEEVFCSGKVLFHGQPVGMIVAEEMSQAVHAADLVNIQYASTSTVKDEGTFASLYRYFKGDSIDKKDKVLPTLADVLKEDRKFTEHRFQTPIVIKVATQQGVGQADNNIKGFLFCGPQYHFHMETQQTIAVPVENGMDLYPSSQWMDFINMGVAQVLGVNNNALNIRVRRVGGAFGAKISRCGQIAAAAAVACYHLHRPIRMVLPMITNMRSMGKRTPAFSEYDVDFTNEGLIQRLHCDVTHDSGCSTNEAMDFFSSLFTSNAYVTLTWTIVFHHVVTEAPSNTWMRAPGSTEVIANAETVMEHIAWALQKDPVEVRLANIAPVNPIRKIFADFLVSCEYYKRLEEVNQFNSVNRWRKRGIAISLMQFPQLFVNAFETLVAIYHGDGSVVISLGGIEMGQGVHTKCTQIAASILGVPIEMVKIKTPNNVVSANTFVSAGNMSTDALGTTVKVCCEILNVRLAPFRALGTWEDAVQAAYLANIELVATHQFTPEQIPPYIIYGVSCAEIEIDVLTGDFQLRRVDIVEDIGQSISPRVDVGQVEGAFMIGIGYWLHEKLVYNRETGELLTNRAWNYKPPGAKDIPVDFRVTLLQTISASAGVLGAKACSEPATSMAIVVVFALRKALESARQDTGASDIFITLNSSTTKEDILILAGTADDQFVL</sequence>
<dbReference type="FunFam" id="3.90.1170.50:FF:000003">
    <property type="entry name" value="Aldehyde oxidase"/>
    <property type="match status" value="1"/>
</dbReference>
<dbReference type="VEuPathDB" id="VectorBase:PPAPM1_012093"/>
<feature type="binding site" evidence="15">
    <location>
        <position position="861"/>
    </location>
    <ligand>
        <name>Mo-molybdopterin</name>
        <dbReference type="ChEBI" id="CHEBI:71302"/>
    </ligand>
    <ligandPart>
        <name>Mo</name>
        <dbReference type="ChEBI" id="CHEBI:28685"/>
    </ligandPart>
</feature>
<dbReference type="Pfam" id="PF01315">
    <property type="entry name" value="Ald_Xan_dh_C"/>
    <property type="match status" value="1"/>
</dbReference>
<keyword evidence="8" id="KW-0560">Oxidoreductase</keyword>
<keyword evidence="7 15" id="KW-0479">Metal-binding</keyword>
<evidence type="ECO:0000256" key="8">
    <source>
        <dbReference type="ARBA" id="ARBA00023002"/>
    </source>
</evidence>
<keyword evidence="11" id="KW-0576">Peroxisome</keyword>
<feature type="binding site" evidence="15">
    <location>
        <position position="566"/>
    </location>
    <ligand>
        <name>Mo-molybdopterin</name>
        <dbReference type="ChEBI" id="CHEBI:71302"/>
    </ligand>
    <ligandPart>
        <name>Mo</name>
        <dbReference type="ChEBI" id="CHEBI:28685"/>
    </ligandPart>
</feature>
<evidence type="ECO:0000256" key="6">
    <source>
        <dbReference type="ARBA" id="ARBA00022714"/>
    </source>
</evidence>
<name>A0A1B0CZZ0_PHLPP</name>
<dbReference type="InterPro" id="IPR005107">
    <property type="entry name" value="CO_DH_flav_C"/>
</dbReference>
<evidence type="ECO:0000256" key="9">
    <source>
        <dbReference type="ARBA" id="ARBA00023004"/>
    </source>
</evidence>
<dbReference type="Gene3D" id="3.90.1170.50">
    <property type="entry name" value="Aldehyde oxidase/xanthine dehydrogenase, a/b hammerhead"/>
    <property type="match status" value="1"/>
</dbReference>
<comment type="cofactor">
    <cofactor evidence="1 14">
        <name>FAD</name>
        <dbReference type="ChEBI" id="CHEBI:57692"/>
    </cofactor>
</comment>
<dbReference type="GO" id="GO:0016491">
    <property type="term" value="F:oxidoreductase activity"/>
    <property type="evidence" value="ECO:0007669"/>
    <property type="project" value="UniProtKB-KW"/>
</dbReference>
<dbReference type="Gene3D" id="3.30.465.10">
    <property type="match status" value="1"/>
</dbReference>
<dbReference type="Proteomes" id="UP000092462">
    <property type="component" value="Unassembled WGS sequence"/>
</dbReference>
<dbReference type="GO" id="GO:0005506">
    <property type="term" value="F:iron ion binding"/>
    <property type="evidence" value="ECO:0007669"/>
    <property type="project" value="InterPro"/>
</dbReference>
<protein>
    <submittedName>
        <fullName evidence="16">Uncharacterized protein</fullName>
    </submittedName>
</protein>
<dbReference type="FunFam" id="3.30.365.10:FF:000002">
    <property type="entry name" value="Xanthine dehydrogenase oxidase"/>
    <property type="match status" value="1"/>
</dbReference>
<feature type="binding site" evidence="15">
    <location>
        <position position="709"/>
    </location>
    <ligand>
        <name>Mo-molybdopterin</name>
        <dbReference type="ChEBI" id="CHEBI:71302"/>
    </ligand>
    <ligandPart>
        <name>Mo</name>
        <dbReference type="ChEBI" id="CHEBI:28685"/>
    </ligandPart>
</feature>
<dbReference type="PANTHER" id="PTHR11908:SF132">
    <property type="entry name" value="ALDEHYDE OXIDASE 1-RELATED"/>
    <property type="match status" value="1"/>
</dbReference>
<dbReference type="AlphaFoldDB" id="A0A1B0CZZ0"/>
<dbReference type="GO" id="GO:0051537">
    <property type="term" value="F:2 iron, 2 sulfur cluster binding"/>
    <property type="evidence" value="ECO:0007669"/>
    <property type="project" value="UniProtKB-KW"/>
</dbReference>
<dbReference type="SUPFAM" id="SSF56003">
    <property type="entry name" value="Molybdenum cofactor-binding domain"/>
    <property type="match status" value="1"/>
</dbReference>
<dbReference type="EMBL" id="AJVK01009769">
    <property type="status" value="NOT_ANNOTATED_CDS"/>
    <property type="molecule type" value="Genomic_DNA"/>
</dbReference>
<evidence type="ECO:0000313" key="17">
    <source>
        <dbReference type="Proteomes" id="UP000092462"/>
    </source>
</evidence>
<dbReference type="InterPro" id="IPR046867">
    <property type="entry name" value="AldOxase/xan_DH_MoCoBD2"/>
</dbReference>
<accession>A0A1B0CZZ0</accession>
<dbReference type="InterPro" id="IPR036318">
    <property type="entry name" value="FAD-bd_PCMH-like_sf"/>
</dbReference>
<dbReference type="EnsemblMetazoa" id="PPAI000662-RA">
    <property type="protein sequence ID" value="PPAI000662-PA"/>
    <property type="gene ID" value="PPAI000662"/>
</dbReference>
<dbReference type="FunFam" id="3.30.390.50:FF:000003">
    <property type="entry name" value="Aldehyde oxidase1"/>
    <property type="match status" value="1"/>
</dbReference>
<dbReference type="SUPFAM" id="SSF55447">
    <property type="entry name" value="CO dehydrogenase flavoprotein C-terminal domain-like"/>
    <property type="match status" value="1"/>
</dbReference>
<dbReference type="GO" id="GO:0071949">
    <property type="term" value="F:FAD binding"/>
    <property type="evidence" value="ECO:0007669"/>
    <property type="project" value="InterPro"/>
</dbReference>
<keyword evidence="6" id="KW-0001">2Fe-2S</keyword>
<evidence type="ECO:0000313" key="16">
    <source>
        <dbReference type="EnsemblMetazoa" id="PPAI000662-PA"/>
    </source>
</evidence>
<evidence type="ECO:0000256" key="11">
    <source>
        <dbReference type="ARBA" id="ARBA00023140"/>
    </source>
</evidence>